<comment type="caution">
    <text evidence="3">The sequence shown here is derived from an EMBL/GenBank/DDBJ whole genome shotgun (WGS) entry which is preliminary data.</text>
</comment>
<organism evidence="3 4">
    <name type="scientific">Cloeon dipterum</name>
    <dbReference type="NCBI Taxonomy" id="197152"/>
    <lineage>
        <taxon>Eukaryota</taxon>
        <taxon>Metazoa</taxon>
        <taxon>Ecdysozoa</taxon>
        <taxon>Arthropoda</taxon>
        <taxon>Hexapoda</taxon>
        <taxon>Insecta</taxon>
        <taxon>Pterygota</taxon>
        <taxon>Palaeoptera</taxon>
        <taxon>Ephemeroptera</taxon>
        <taxon>Pisciforma</taxon>
        <taxon>Baetidae</taxon>
        <taxon>Cloeon</taxon>
    </lineage>
</organism>
<dbReference type="PANTHER" id="PTHR20948">
    <property type="entry name" value="TRANSMEMBRANE PROTEIN 164"/>
    <property type="match status" value="1"/>
</dbReference>
<keyword evidence="2" id="KW-0472">Membrane</keyword>
<gene>
    <name evidence="3" type="ORF">CLODIP_2_CD07983</name>
</gene>
<feature type="transmembrane region" description="Helical" evidence="2">
    <location>
        <begin position="60"/>
        <end position="80"/>
    </location>
</feature>
<dbReference type="Pfam" id="PF14808">
    <property type="entry name" value="TMEM164"/>
    <property type="match status" value="1"/>
</dbReference>
<dbReference type="OrthoDB" id="17328at2759"/>
<evidence type="ECO:0008006" key="5">
    <source>
        <dbReference type="Google" id="ProtNLM"/>
    </source>
</evidence>
<evidence type="ECO:0000313" key="4">
    <source>
        <dbReference type="Proteomes" id="UP000494165"/>
    </source>
</evidence>
<evidence type="ECO:0000256" key="1">
    <source>
        <dbReference type="SAM" id="MobiDB-lite"/>
    </source>
</evidence>
<accession>A0A8S1BZH5</accession>
<evidence type="ECO:0000256" key="2">
    <source>
        <dbReference type="SAM" id="Phobius"/>
    </source>
</evidence>
<dbReference type="InterPro" id="IPR026508">
    <property type="entry name" value="TMEM164"/>
</dbReference>
<feature type="transmembrane region" description="Helical" evidence="2">
    <location>
        <begin position="165"/>
        <end position="182"/>
    </location>
</feature>
<dbReference type="Proteomes" id="UP000494165">
    <property type="component" value="Unassembled WGS sequence"/>
</dbReference>
<dbReference type="PANTHER" id="PTHR20948:SF2">
    <property type="entry name" value="TRANSMEMBRANE PROTEIN 164"/>
    <property type="match status" value="1"/>
</dbReference>
<feature type="region of interest" description="Disordered" evidence="1">
    <location>
        <begin position="312"/>
        <end position="337"/>
    </location>
</feature>
<protein>
    <recommendedName>
        <fullName evidence="5">Transmembrane protein 164</fullName>
    </recommendedName>
</protein>
<feature type="transmembrane region" description="Helical" evidence="2">
    <location>
        <begin position="223"/>
        <end position="245"/>
    </location>
</feature>
<keyword evidence="2" id="KW-1133">Transmembrane helix</keyword>
<sequence>MRTSNSDRLTSFGGQDLCRIPRAAHTTAPARMWEWAYVGINASVPGDGGPECAAYLSKRVIWIETVYTSVIASLLIAWGWRRLTFYQPPDYKVPTPHRPIYSQQQLQTRTYLLLLYSFIWGVEVGFKFASQTVLYLLNPCHIVTLIQLYLLAAPPSKTASGWFRLHLNYLNGAILAFVFPVTDSRQLPFETVTYWLQHSMMLIVPAYLIKIKGVYTVESARDFSWNALAYGFILLYHFIVLSFVGRPFEVNLNHMLCPLPADPFNGQWYRSAAVIHEALLCPLCSKMMCLFQGFINKGDSYEIACAKDENQTSDKTSLHGGAKEENGSAMTGHPHAE</sequence>
<dbReference type="AlphaFoldDB" id="A0A8S1BZH5"/>
<proteinExistence type="predicted"/>
<name>A0A8S1BZH5_9INSE</name>
<reference evidence="3 4" key="1">
    <citation type="submission" date="2020-04" db="EMBL/GenBank/DDBJ databases">
        <authorList>
            <person name="Alioto T."/>
            <person name="Alioto T."/>
            <person name="Gomez Garrido J."/>
        </authorList>
    </citation>
    <scope>NUCLEOTIDE SEQUENCE [LARGE SCALE GENOMIC DNA]</scope>
</reference>
<feature type="transmembrane region" description="Helical" evidence="2">
    <location>
        <begin position="194"/>
        <end position="211"/>
    </location>
</feature>
<dbReference type="EMBL" id="CADEPI010000002">
    <property type="protein sequence ID" value="CAB3360153.1"/>
    <property type="molecule type" value="Genomic_DNA"/>
</dbReference>
<evidence type="ECO:0000313" key="3">
    <source>
        <dbReference type="EMBL" id="CAB3360153.1"/>
    </source>
</evidence>
<feature type="transmembrane region" description="Helical" evidence="2">
    <location>
        <begin position="135"/>
        <end position="153"/>
    </location>
</feature>
<keyword evidence="2" id="KW-0812">Transmembrane</keyword>
<keyword evidence="4" id="KW-1185">Reference proteome</keyword>